<comment type="similarity">
    <text evidence="1 3">Belongs to the short-chain dehydrogenases/reductases (SDR) family.</text>
</comment>
<dbReference type="Proteomes" id="UP000027135">
    <property type="component" value="Unassembled WGS sequence"/>
</dbReference>
<feature type="non-terminal residue" evidence="4">
    <location>
        <position position="1"/>
    </location>
</feature>
<dbReference type="InterPro" id="IPR002347">
    <property type="entry name" value="SDR_fam"/>
</dbReference>
<dbReference type="OMA" id="GHTICMG"/>
<dbReference type="PANTHER" id="PTHR43115">
    <property type="entry name" value="DEHYDROGENASE/REDUCTASE SDR FAMILY MEMBER 11"/>
    <property type="match status" value="1"/>
</dbReference>
<evidence type="ECO:0000256" key="3">
    <source>
        <dbReference type="RuleBase" id="RU000363"/>
    </source>
</evidence>
<keyword evidence="5" id="KW-1185">Reference proteome</keyword>
<keyword evidence="2" id="KW-0560">Oxidoreductase</keyword>
<name>A0A067QY18_ZOONE</name>
<gene>
    <name evidence="4" type="ORF">L798_11728</name>
</gene>
<evidence type="ECO:0000313" key="4">
    <source>
        <dbReference type="EMBL" id="KDR14279.1"/>
    </source>
</evidence>
<dbReference type="EMBL" id="KK852890">
    <property type="protein sequence ID" value="KDR14279.1"/>
    <property type="molecule type" value="Genomic_DNA"/>
</dbReference>
<evidence type="ECO:0000313" key="5">
    <source>
        <dbReference type="Proteomes" id="UP000027135"/>
    </source>
</evidence>
<dbReference type="STRING" id="136037.A0A067QY18"/>
<evidence type="ECO:0000256" key="1">
    <source>
        <dbReference type="ARBA" id="ARBA00006484"/>
    </source>
</evidence>
<sequence>VLFCLNTIVTMFQELSSSLKSEKGKMYAVKCDVTKESHVTLAFKWVKENLGGVDILVNNAGVAIDSSLIDGSTEDLKKMLDLNILALSVCTKEALKSMKERGVDDGHIININSVAGHIPPQDYFCMYAATKHAITILTEGLRRELVARDSNIRVTSISPGLVKTDLPPKVVLQVSPYLNPEDIAGSVVYVLDTPPHVQ</sequence>
<dbReference type="PRINTS" id="PR00081">
    <property type="entry name" value="GDHRDH"/>
</dbReference>
<reference evidence="4 5" key="1">
    <citation type="journal article" date="2014" name="Nat. Commun.">
        <title>Molecular traces of alternative social organization in a termite genome.</title>
        <authorList>
            <person name="Terrapon N."/>
            <person name="Li C."/>
            <person name="Robertson H.M."/>
            <person name="Ji L."/>
            <person name="Meng X."/>
            <person name="Booth W."/>
            <person name="Chen Z."/>
            <person name="Childers C.P."/>
            <person name="Glastad K.M."/>
            <person name="Gokhale K."/>
            <person name="Gowin J."/>
            <person name="Gronenberg W."/>
            <person name="Hermansen R.A."/>
            <person name="Hu H."/>
            <person name="Hunt B.G."/>
            <person name="Huylmans A.K."/>
            <person name="Khalil S.M."/>
            <person name="Mitchell R.D."/>
            <person name="Munoz-Torres M.C."/>
            <person name="Mustard J.A."/>
            <person name="Pan H."/>
            <person name="Reese J.T."/>
            <person name="Scharf M.E."/>
            <person name="Sun F."/>
            <person name="Vogel H."/>
            <person name="Xiao J."/>
            <person name="Yang W."/>
            <person name="Yang Z."/>
            <person name="Yang Z."/>
            <person name="Zhou J."/>
            <person name="Zhu J."/>
            <person name="Brent C.S."/>
            <person name="Elsik C.G."/>
            <person name="Goodisman M.A."/>
            <person name="Liberles D.A."/>
            <person name="Roe R.M."/>
            <person name="Vargo E.L."/>
            <person name="Vilcinskas A."/>
            <person name="Wang J."/>
            <person name="Bornberg-Bauer E."/>
            <person name="Korb J."/>
            <person name="Zhang G."/>
            <person name="Liebig J."/>
        </authorList>
    </citation>
    <scope>NUCLEOTIDE SEQUENCE [LARGE SCALE GENOMIC DNA]</scope>
    <source>
        <tissue evidence="4">Whole organism</tissue>
    </source>
</reference>
<dbReference type="InterPro" id="IPR020904">
    <property type="entry name" value="Sc_DH/Rdtase_CS"/>
</dbReference>
<dbReference type="eggNOG" id="KOG1205">
    <property type="taxonomic scope" value="Eukaryota"/>
</dbReference>
<protein>
    <recommendedName>
        <fullName evidence="6">Dehydrogenase/reductase SDR family member 11</fullName>
    </recommendedName>
</protein>
<dbReference type="AlphaFoldDB" id="A0A067QY18"/>
<feature type="non-terminal residue" evidence="4">
    <location>
        <position position="198"/>
    </location>
</feature>
<evidence type="ECO:0000256" key="2">
    <source>
        <dbReference type="ARBA" id="ARBA00023002"/>
    </source>
</evidence>
<proteinExistence type="inferred from homology"/>
<evidence type="ECO:0008006" key="6">
    <source>
        <dbReference type="Google" id="ProtNLM"/>
    </source>
</evidence>
<dbReference type="SUPFAM" id="SSF51735">
    <property type="entry name" value="NAD(P)-binding Rossmann-fold domains"/>
    <property type="match status" value="1"/>
</dbReference>
<dbReference type="InParanoid" id="A0A067QY18"/>
<dbReference type="Gene3D" id="3.40.50.720">
    <property type="entry name" value="NAD(P)-binding Rossmann-like Domain"/>
    <property type="match status" value="1"/>
</dbReference>
<dbReference type="PRINTS" id="PR00080">
    <property type="entry name" value="SDRFAMILY"/>
</dbReference>
<dbReference type="PROSITE" id="PS00061">
    <property type="entry name" value="ADH_SHORT"/>
    <property type="match status" value="1"/>
</dbReference>
<dbReference type="InterPro" id="IPR036291">
    <property type="entry name" value="NAD(P)-bd_dom_sf"/>
</dbReference>
<dbReference type="GO" id="GO:0016491">
    <property type="term" value="F:oxidoreductase activity"/>
    <property type="evidence" value="ECO:0007669"/>
    <property type="project" value="UniProtKB-KW"/>
</dbReference>
<accession>A0A067QY18</accession>
<dbReference type="PANTHER" id="PTHR43115:SF4">
    <property type="entry name" value="DEHYDROGENASE_REDUCTASE SDR FAMILY MEMBER 11"/>
    <property type="match status" value="1"/>
</dbReference>
<dbReference type="Pfam" id="PF00106">
    <property type="entry name" value="adh_short"/>
    <property type="match status" value="1"/>
</dbReference>
<organism evidence="4 5">
    <name type="scientific">Zootermopsis nevadensis</name>
    <name type="common">Dampwood termite</name>
    <dbReference type="NCBI Taxonomy" id="136037"/>
    <lineage>
        <taxon>Eukaryota</taxon>
        <taxon>Metazoa</taxon>
        <taxon>Ecdysozoa</taxon>
        <taxon>Arthropoda</taxon>
        <taxon>Hexapoda</taxon>
        <taxon>Insecta</taxon>
        <taxon>Pterygota</taxon>
        <taxon>Neoptera</taxon>
        <taxon>Polyneoptera</taxon>
        <taxon>Dictyoptera</taxon>
        <taxon>Blattodea</taxon>
        <taxon>Blattoidea</taxon>
        <taxon>Termitoidae</taxon>
        <taxon>Termopsidae</taxon>
        <taxon>Zootermopsis</taxon>
    </lineage>
</organism>